<keyword evidence="2" id="KW-1185">Reference proteome</keyword>
<organism evidence="1 2">
    <name type="scientific">Photobacterium frigidiphilum</name>
    <dbReference type="NCBI Taxonomy" id="264736"/>
    <lineage>
        <taxon>Bacteria</taxon>
        <taxon>Pseudomonadati</taxon>
        <taxon>Pseudomonadota</taxon>
        <taxon>Gammaproteobacteria</taxon>
        <taxon>Vibrionales</taxon>
        <taxon>Vibrionaceae</taxon>
        <taxon>Photobacterium</taxon>
    </lineage>
</organism>
<dbReference type="RefSeq" id="WP_107242242.1">
    <property type="nucleotide sequence ID" value="NZ_PYMJ01000006.1"/>
</dbReference>
<sequence>MFRHYGRIDTNFKGIVTIAPETLQCLLINGSVSVPFSCIQFDVDEGDYFLCFQINSLNKEASVEITIFALVVTMSHVLFDIVCGDLDEHWSAVKEDYINDEA</sequence>
<dbReference type="EMBL" id="PYMJ01000006">
    <property type="protein sequence ID" value="PSU49454.1"/>
    <property type="molecule type" value="Genomic_DNA"/>
</dbReference>
<comment type="caution">
    <text evidence="1">The sequence shown here is derived from an EMBL/GenBank/DDBJ whole genome shotgun (WGS) entry which is preliminary data.</text>
</comment>
<dbReference type="Proteomes" id="UP000240987">
    <property type="component" value="Unassembled WGS sequence"/>
</dbReference>
<name>A0A2T3JKA5_9GAMM</name>
<evidence type="ECO:0000313" key="2">
    <source>
        <dbReference type="Proteomes" id="UP000240987"/>
    </source>
</evidence>
<reference evidence="1 2" key="1">
    <citation type="submission" date="2018-01" db="EMBL/GenBank/DDBJ databases">
        <title>Whole genome sequencing of Histamine producing bacteria.</title>
        <authorList>
            <person name="Butler K."/>
        </authorList>
    </citation>
    <scope>NUCLEOTIDE SEQUENCE [LARGE SCALE GENOMIC DNA]</scope>
    <source>
        <strain evidence="1 2">JCM 12947</strain>
    </source>
</reference>
<dbReference type="AlphaFoldDB" id="A0A2T3JKA5"/>
<evidence type="ECO:0000313" key="1">
    <source>
        <dbReference type="EMBL" id="PSU49454.1"/>
    </source>
</evidence>
<protein>
    <submittedName>
        <fullName evidence="1">Uncharacterized protein</fullName>
    </submittedName>
</protein>
<gene>
    <name evidence="1" type="ORF">C9J12_08165</name>
</gene>
<proteinExistence type="predicted"/>
<accession>A0A2T3JKA5</accession>